<evidence type="ECO:0000313" key="2">
    <source>
        <dbReference type="EMBL" id="VWC94199.1"/>
    </source>
</evidence>
<organism evidence="2 3">
    <name type="scientific">Burkholderia contaminans</name>
    <dbReference type="NCBI Taxonomy" id="488447"/>
    <lineage>
        <taxon>Bacteria</taxon>
        <taxon>Pseudomonadati</taxon>
        <taxon>Pseudomonadota</taxon>
        <taxon>Betaproteobacteria</taxon>
        <taxon>Burkholderiales</taxon>
        <taxon>Burkholderiaceae</taxon>
        <taxon>Burkholderia</taxon>
        <taxon>Burkholderia cepacia complex</taxon>
    </lineage>
</organism>
<accession>A0A6P2W0T0</accession>
<dbReference type="AlphaFoldDB" id="A0A6P2W0T0"/>
<feature type="chain" id="PRO_5026724117" description="FG-GAP repeat protein" evidence="1">
    <location>
        <begin position="27"/>
        <end position="225"/>
    </location>
</feature>
<feature type="signal peptide" evidence="1">
    <location>
        <begin position="1"/>
        <end position="26"/>
    </location>
</feature>
<dbReference type="Proteomes" id="UP000494182">
    <property type="component" value="Unassembled WGS sequence"/>
</dbReference>
<protein>
    <recommendedName>
        <fullName evidence="4">FG-GAP repeat protein</fullName>
    </recommendedName>
</protein>
<keyword evidence="1" id="KW-0732">Signal</keyword>
<proteinExistence type="predicted"/>
<reference evidence="2 3" key="1">
    <citation type="submission" date="2019-09" db="EMBL/GenBank/DDBJ databases">
        <authorList>
            <person name="Depoorter E."/>
        </authorList>
    </citation>
    <scope>NUCLEOTIDE SEQUENCE [LARGE SCALE GENOMIC DNA]</scope>
    <source>
        <strain evidence="2">R-71171</strain>
    </source>
</reference>
<evidence type="ECO:0008006" key="4">
    <source>
        <dbReference type="Google" id="ProtNLM"/>
    </source>
</evidence>
<evidence type="ECO:0000313" key="3">
    <source>
        <dbReference type="Proteomes" id="UP000494182"/>
    </source>
</evidence>
<dbReference type="EMBL" id="CABVQT010000003">
    <property type="protein sequence ID" value="VWC94199.1"/>
    <property type="molecule type" value="Genomic_DNA"/>
</dbReference>
<sequence length="225" mass="23760">MNIKVKALLAVLLVLLGVSTASTAFAQESEPDPCLVLRPTQIAPDDVGEAADYPGGGWLGLIPVGNRWTLAPASVRFEPSQPGGDIVDIKSNLGKAVALFRCKWLRQGKVDAANLAFPKDGRAIEPGASPLRVDFHGRRYALRHTASGAVIAEGDGKRSVLHDFGGGSPPFSASLIWAGDLDRDGRPDFLMEFESDLGASFCLFTSGNAKENELVGGAGCMYFSG</sequence>
<evidence type="ECO:0000256" key="1">
    <source>
        <dbReference type="SAM" id="SignalP"/>
    </source>
</evidence>
<gene>
    <name evidence="2" type="ORF">BCO71171_01361</name>
</gene>
<name>A0A6P2W0T0_9BURK</name>
<dbReference type="RefSeq" id="WP_174972217.1">
    <property type="nucleotide sequence ID" value="NZ_CABVQT010000003.1"/>
</dbReference>